<feature type="compositionally biased region" description="Acidic residues" evidence="1">
    <location>
        <begin position="137"/>
        <end position="158"/>
    </location>
</feature>
<comment type="caution">
    <text evidence="2">The sequence shown here is derived from an EMBL/GenBank/DDBJ whole genome shotgun (WGS) entry which is preliminary data.</text>
</comment>
<feature type="compositionally biased region" description="Basic and acidic residues" evidence="1">
    <location>
        <begin position="120"/>
        <end position="129"/>
    </location>
</feature>
<name>A0A0F9P628_9ZZZZ</name>
<evidence type="ECO:0000256" key="1">
    <source>
        <dbReference type="SAM" id="MobiDB-lite"/>
    </source>
</evidence>
<proteinExistence type="predicted"/>
<organism evidence="2">
    <name type="scientific">marine sediment metagenome</name>
    <dbReference type="NCBI Taxonomy" id="412755"/>
    <lineage>
        <taxon>unclassified sequences</taxon>
        <taxon>metagenomes</taxon>
        <taxon>ecological metagenomes</taxon>
    </lineage>
</organism>
<sequence length="158" mass="17800">MAKRNASKAAEQPRAEGGLHRRREYDEHQTLLCDMIDSEILKTSRMASALKKEIDEAIAAMKDEAKDRKAAIKIRQGRFDELMEKVDAGQELCDVTVFVTHDFEDGLYIAVRMDTEEEIARRPLRDNERQQQIQETLSEDGSGDTEEDPAGDGDGSAE</sequence>
<evidence type="ECO:0000313" key="2">
    <source>
        <dbReference type="EMBL" id="KKN25539.1"/>
    </source>
</evidence>
<dbReference type="AlphaFoldDB" id="A0A0F9P628"/>
<reference evidence="2" key="1">
    <citation type="journal article" date="2015" name="Nature">
        <title>Complex archaea that bridge the gap between prokaryotes and eukaryotes.</title>
        <authorList>
            <person name="Spang A."/>
            <person name="Saw J.H."/>
            <person name="Jorgensen S.L."/>
            <person name="Zaremba-Niedzwiedzka K."/>
            <person name="Martijn J."/>
            <person name="Lind A.E."/>
            <person name="van Eijk R."/>
            <person name="Schleper C."/>
            <person name="Guy L."/>
            <person name="Ettema T.J."/>
        </authorList>
    </citation>
    <scope>NUCLEOTIDE SEQUENCE</scope>
</reference>
<dbReference type="EMBL" id="LAZR01002794">
    <property type="protein sequence ID" value="KKN25539.1"/>
    <property type="molecule type" value="Genomic_DNA"/>
</dbReference>
<protein>
    <submittedName>
        <fullName evidence="2">Uncharacterized protein</fullName>
    </submittedName>
</protein>
<feature type="compositionally biased region" description="Basic and acidic residues" evidence="1">
    <location>
        <begin position="11"/>
        <end position="23"/>
    </location>
</feature>
<feature type="region of interest" description="Disordered" evidence="1">
    <location>
        <begin position="1"/>
        <end position="23"/>
    </location>
</feature>
<accession>A0A0F9P628</accession>
<feature type="region of interest" description="Disordered" evidence="1">
    <location>
        <begin position="120"/>
        <end position="158"/>
    </location>
</feature>
<gene>
    <name evidence="2" type="ORF">LCGC14_0883770</name>
</gene>